<proteinExistence type="inferred from homology"/>
<keyword evidence="4 7" id="KW-0808">Transferase</keyword>
<evidence type="ECO:0000256" key="2">
    <source>
        <dbReference type="ARBA" id="ARBA00004753"/>
    </source>
</evidence>
<evidence type="ECO:0000313" key="10">
    <source>
        <dbReference type="Proteomes" id="UP000268162"/>
    </source>
</evidence>
<dbReference type="Pfam" id="PF01144">
    <property type="entry name" value="CoA_trans"/>
    <property type="match status" value="2"/>
</dbReference>
<dbReference type="Proteomes" id="UP000268162">
    <property type="component" value="Unassembled WGS sequence"/>
</dbReference>
<evidence type="ECO:0000256" key="1">
    <source>
        <dbReference type="ARBA" id="ARBA00004173"/>
    </source>
</evidence>
<protein>
    <recommendedName>
        <fullName evidence="7">Succinyl-CoA:3-ketoacid-coenzyme A transferase</fullName>
        <ecNumber evidence="7">2.8.3.5</ecNumber>
    </recommendedName>
</protein>
<evidence type="ECO:0000313" key="9">
    <source>
        <dbReference type="EMBL" id="RKP37582.1"/>
    </source>
</evidence>
<keyword evidence="10" id="KW-1185">Reference proteome</keyword>
<evidence type="ECO:0000256" key="5">
    <source>
        <dbReference type="ARBA" id="ARBA00022946"/>
    </source>
</evidence>
<dbReference type="InterPro" id="IPR037171">
    <property type="entry name" value="NagB/RpiA_transferase-like"/>
</dbReference>
<feature type="active site" description="5-glutamyl coenzyme A thioester intermediate" evidence="8">
    <location>
        <position position="360"/>
    </location>
</feature>
<dbReference type="InterPro" id="IPR004165">
    <property type="entry name" value="CoA_trans_fam_I"/>
</dbReference>
<dbReference type="InterPro" id="IPR014388">
    <property type="entry name" value="3-oxoacid_CoA-transferase"/>
</dbReference>
<gene>
    <name evidence="9" type="ORF">BJ085DRAFT_37615</name>
</gene>
<reference evidence="10" key="1">
    <citation type="journal article" date="2018" name="Nat. Microbiol.">
        <title>Leveraging single-cell genomics to expand the fungal tree of life.</title>
        <authorList>
            <person name="Ahrendt S.R."/>
            <person name="Quandt C.A."/>
            <person name="Ciobanu D."/>
            <person name="Clum A."/>
            <person name="Salamov A."/>
            <person name="Andreopoulos B."/>
            <person name="Cheng J.F."/>
            <person name="Woyke T."/>
            <person name="Pelin A."/>
            <person name="Henrissat B."/>
            <person name="Reynolds N.K."/>
            <person name="Benny G.L."/>
            <person name="Smith M.E."/>
            <person name="James T.Y."/>
            <person name="Grigoriev I.V."/>
        </authorList>
    </citation>
    <scope>NUCLEOTIDE SEQUENCE [LARGE SCALE GENOMIC DNA]</scope>
    <source>
        <strain evidence="10">RSA 468</strain>
    </source>
</reference>
<dbReference type="AlphaFoldDB" id="A0A4P9ZXF9"/>
<name>A0A4P9ZXF9_9FUNG</name>
<dbReference type="FunFam" id="3.40.1080.10:FF:000002">
    <property type="entry name" value="Succinyl-CoA:3-ketoacid-coenzyme A transferase, mitochondrial"/>
    <property type="match status" value="1"/>
</dbReference>
<dbReference type="SUPFAM" id="SSF100950">
    <property type="entry name" value="NagB/RpiA/CoA transferase-like"/>
    <property type="match status" value="2"/>
</dbReference>
<dbReference type="GO" id="GO:0046952">
    <property type="term" value="P:ketone body catabolic process"/>
    <property type="evidence" value="ECO:0007669"/>
    <property type="project" value="InterPro"/>
</dbReference>
<dbReference type="NCBIfam" id="TIGR02428">
    <property type="entry name" value="pcaJ_scoB_fam"/>
    <property type="match status" value="1"/>
</dbReference>
<comment type="similarity">
    <text evidence="3 7">Belongs to the 3-oxoacid CoA-transferase family.</text>
</comment>
<accession>A0A4P9ZXF9</accession>
<dbReference type="InterPro" id="IPR012792">
    <property type="entry name" value="3-oxoacid_CoA-transf_A"/>
</dbReference>
<evidence type="ECO:0000256" key="8">
    <source>
        <dbReference type="PIRSR" id="PIRSR000858-1"/>
    </source>
</evidence>
<comment type="function">
    <text evidence="7">Key enzyme for ketone body catabolism. Transfers the CoA moiety from succinate to acetoacetate. Formation of the enzyme-CoA intermediate proceeds via an unstable anhydride species formed between the carboxylate groups of the enzyme and substrate.</text>
</comment>
<dbReference type="GO" id="GO:0008260">
    <property type="term" value="F:succinyl-CoA:3-oxo-acid CoA-transferase activity"/>
    <property type="evidence" value="ECO:0007669"/>
    <property type="project" value="UniProtKB-EC"/>
</dbReference>
<evidence type="ECO:0000256" key="7">
    <source>
        <dbReference type="PIRNR" id="PIRNR000858"/>
    </source>
</evidence>
<organism evidence="9 10">
    <name type="scientific">Dimargaris cristalligena</name>
    <dbReference type="NCBI Taxonomy" id="215637"/>
    <lineage>
        <taxon>Eukaryota</taxon>
        <taxon>Fungi</taxon>
        <taxon>Fungi incertae sedis</taxon>
        <taxon>Zoopagomycota</taxon>
        <taxon>Kickxellomycotina</taxon>
        <taxon>Dimargaritomycetes</taxon>
        <taxon>Dimargaritales</taxon>
        <taxon>Dimargaritaceae</taxon>
        <taxon>Dimargaris</taxon>
    </lineage>
</organism>
<dbReference type="PANTHER" id="PTHR13707">
    <property type="entry name" value="KETOACID-COENZYME A TRANSFERASE"/>
    <property type="match status" value="1"/>
</dbReference>
<dbReference type="UniPathway" id="UPA00929">
    <property type="reaction ID" value="UER00894"/>
</dbReference>
<dbReference type="FunFam" id="3.40.1080.10:FF:000001">
    <property type="entry name" value="Succinyl-coa:3-ketoacid-coenzyme a transferase subunit b"/>
    <property type="match status" value="1"/>
</dbReference>
<dbReference type="EC" id="2.8.3.5" evidence="7"/>
<dbReference type="PIRSF" id="PIRSF000858">
    <property type="entry name" value="SCOT-t"/>
    <property type="match status" value="1"/>
</dbReference>
<dbReference type="NCBIfam" id="TIGR02429">
    <property type="entry name" value="pcaI_scoA_fam"/>
    <property type="match status" value="1"/>
</dbReference>
<dbReference type="Gene3D" id="3.40.1080.10">
    <property type="entry name" value="Glutaconate Coenzyme A-transferase"/>
    <property type="match status" value="2"/>
</dbReference>
<evidence type="ECO:0000256" key="6">
    <source>
        <dbReference type="ARBA" id="ARBA00023128"/>
    </source>
</evidence>
<sequence>MNMSVLLQTQRCAWFGKTSTLMAKSLTFQLKGRVATATFTTSVTRFHNANKVFKSAKEAIHDIKSGSTVLVGGFGVNGIPENLIEAIVKTPEIKDLTAVSNNAGVDDFGLGLLMQSKQLKRMVSSYVGENHEFARQYLNGELEVELTPQGTLAERLRAGGAGIPAFYTPTGYGTMVEEGKVPVLFSKDGNEVLETSIPREAREFNGRQYILEPAITGDFALVKAWKGDAYGNLIFKGSANNFNAIMAKAGRTTIAEVEELVPIGAIPPEQVHLPGIFVHRILEGPSYEKRAEKIIYREIESEVKDVLKKPKSESAQRRERIIHRAAQEFRDGMYVNLGIGMPVLAANHIPKGVQVHLHSENGLLSFGPFPLPGQHDPDLINAAKETVTLLPGASLFGSDESFAMVRGGHLDLTILGAMQVSAHGDLANWIVPKKMVKGMGGAMDLVAAGSGGTRVIVTMDHTSKDGTPKIVGECSLPLTGKLCVNRIITDKGVFDVDPKEGLTLVELAKGVTVEEVRKLTAAPFKVVPNIAETY</sequence>
<dbReference type="EMBL" id="ML002475">
    <property type="protein sequence ID" value="RKP37582.1"/>
    <property type="molecule type" value="Genomic_DNA"/>
</dbReference>
<dbReference type="GO" id="GO:0005739">
    <property type="term" value="C:mitochondrion"/>
    <property type="evidence" value="ECO:0007669"/>
    <property type="project" value="UniProtKB-SubCell"/>
</dbReference>
<keyword evidence="6 7" id="KW-0496">Mitochondrion</keyword>
<dbReference type="STRING" id="215637.A0A4P9ZXF9"/>
<comment type="catalytic activity">
    <reaction evidence="7">
        <text>a 3-oxo acid + succinyl-CoA = a 3-oxoacyl-CoA + succinate</text>
        <dbReference type="Rhea" id="RHEA:24564"/>
        <dbReference type="ChEBI" id="CHEBI:30031"/>
        <dbReference type="ChEBI" id="CHEBI:35973"/>
        <dbReference type="ChEBI" id="CHEBI:57292"/>
        <dbReference type="ChEBI" id="CHEBI:90726"/>
        <dbReference type="EC" id="2.8.3.5"/>
    </reaction>
</comment>
<dbReference type="PANTHER" id="PTHR13707:SF60">
    <property type="entry name" value="ACETATE COA-TRANSFERASE SUBUNIT ALPHA"/>
    <property type="match status" value="1"/>
</dbReference>
<dbReference type="SMART" id="SM00882">
    <property type="entry name" value="CoA_trans"/>
    <property type="match status" value="2"/>
</dbReference>
<comment type="pathway">
    <text evidence="2 7">Ketone metabolism; succinyl-CoA degradation; acetoacetyl-CoA from succinyl-CoA: step 1/1.</text>
</comment>
<dbReference type="OrthoDB" id="1933379at2759"/>
<evidence type="ECO:0000256" key="4">
    <source>
        <dbReference type="ARBA" id="ARBA00022679"/>
    </source>
</evidence>
<dbReference type="InterPro" id="IPR012791">
    <property type="entry name" value="3-oxoacid_CoA-transf_B"/>
</dbReference>
<evidence type="ECO:0000256" key="3">
    <source>
        <dbReference type="ARBA" id="ARBA00007154"/>
    </source>
</evidence>
<comment type="subcellular location">
    <subcellularLocation>
        <location evidence="1">Mitochondrion</location>
    </subcellularLocation>
</comment>
<keyword evidence="5" id="KW-0809">Transit peptide</keyword>